<dbReference type="SUPFAM" id="SSF50891">
    <property type="entry name" value="Cyclophilin-like"/>
    <property type="match status" value="1"/>
</dbReference>
<dbReference type="STRING" id="570947.SAMN05421687_106142"/>
<organism evidence="5 6">
    <name type="scientific">Salimicrobium flavidum</name>
    <dbReference type="NCBI Taxonomy" id="570947"/>
    <lineage>
        <taxon>Bacteria</taxon>
        <taxon>Bacillati</taxon>
        <taxon>Bacillota</taxon>
        <taxon>Bacilli</taxon>
        <taxon>Bacillales</taxon>
        <taxon>Bacillaceae</taxon>
        <taxon>Salimicrobium</taxon>
    </lineage>
</organism>
<proteinExistence type="predicted"/>
<dbReference type="InterPro" id="IPR052708">
    <property type="entry name" value="PxpC"/>
</dbReference>
<dbReference type="PANTHER" id="PTHR43309">
    <property type="entry name" value="5-OXOPROLINASE SUBUNIT C"/>
    <property type="match status" value="1"/>
</dbReference>
<dbReference type="EMBL" id="FTOC01000006">
    <property type="protein sequence ID" value="SIS49401.1"/>
    <property type="molecule type" value="Genomic_DNA"/>
</dbReference>
<keyword evidence="1" id="KW-0547">Nucleotide-binding</keyword>
<dbReference type="GO" id="GO:0005524">
    <property type="term" value="F:ATP binding"/>
    <property type="evidence" value="ECO:0007669"/>
    <property type="project" value="UniProtKB-KW"/>
</dbReference>
<protein>
    <submittedName>
        <fullName evidence="5">Antagonist of KipI</fullName>
    </submittedName>
</protein>
<gene>
    <name evidence="5" type="ORF">SAMN05421687_106142</name>
</gene>
<dbReference type="GO" id="GO:0016787">
    <property type="term" value="F:hydrolase activity"/>
    <property type="evidence" value="ECO:0007669"/>
    <property type="project" value="UniProtKB-KW"/>
</dbReference>
<dbReference type="Pfam" id="PF02626">
    <property type="entry name" value="CT_A_B"/>
    <property type="match status" value="1"/>
</dbReference>
<name>A0A1N7JJF7_9BACI</name>
<dbReference type="InterPro" id="IPR003778">
    <property type="entry name" value="CT_A_B"/>
</dbReference>
<dbReference type="PANTHER" id="PTHR43309:SF5">
    <property type="entry name" value="5-OXOPROLINASE SUBUNIT C"/>
    <property type="match status" value="1"/>
</dbReference>
<evidence type="ECO:0000313" key="6">
    <source>
        <dbReference type="Proteomes" id="UP000187608"/>
    </source>
</evidence>
<accession>A0A1N7JJF7</accession>
<reference evidence="6" key="1">
    <citation type="submission" date="2017-01" db="EMBL/GenBank/DDBJ databases">
        <authorList>
            <person name="Varghese N."/>
            <person name="Submissions S."/>
        </authorList>
    </citation>
    <scope>NUCLEOTIDE SEQUENCE [LARGE SCALE GENOMIC DNA]</scope>
    <source>
        <strain evidence="6">DSM 23127</strain>
    </source>
</reference>
<dbReference type="InterPro" id="IPR029000">
    <property type="entry name" value="Cyclophilin-like_dom_sf"/>
</dbReference>
<evidence type="ECO:0000256" key="3">
    <source>
        <dbReference type="ARBA" id="ARBA00022840"/>
    </source>
</evidence>
<evidence type="ECO:0000256" key="1">
    <source>
        <dbReference type="ARBA" id="ARBA00022741"/>
    </source>
</evidence>
<dbReference type="RefSeq" id="WP_076559244.1">
    <property type="nucleotide sequence ID" value="NZ_FTOC01000006.1"/>
</dbReference>
<evidence type="ECO:0000313" key="5">
    <source>
        <dbReference type="EMBL" id="SIS49401.1"/>
    </source>
</evidence>
<keyword evidence="3" id="KW-0067">ATP-binding</keyword>
<dbReference type="SMART" id="SM00797">
    <property type="entry name" value="AHS2"/>
    <property type="match status" value="1"/>
</dbReference>
<feature type="domain" description="Carboxyltransferase" evidence="4">
    <location>
        <begin position="23"/>
        <end position="321"/>
    </location>
</feature>
<dbReference type="Proteomes" id="UP000187608">
    <property type="component" value="Unassembled WGS sequence"/>
</dbReference>
<evidence type="ECO:0000256" key="2">
    <source>
        <dbReference type="ARBA" id="ARBA00022801"/>
    </source>
</evidence>
<sequence>MIEVTKPGLLTTIQDLGRRGYQKYGVSPGGAADMLAHRLANIAIGNVADAATLEMTLQGDELSLQEAALISITGADMNPEIDGKPLPMWRPVYVEKGKKLLFRNAGQGLRTYVAIEGGIQGDLFLGSTSTYLSMEAGGYSGRALKEGDMLQKNGRYSLNEEISDRLKHQTNDQGFAYTPWRLPDPSFFQEEIVPEIRVFPGPHYQLFDAESRQAFERGAYQTGSKSDRMGIRFDGEKLTLRNQEEIISEPVTFGTIQVPANGQPILLLADRQTTGGYPKLAQVASVDFSKVAQLRPGEETKFRMITHREAEQLFLCFEDRIQQCALAVRRKVREEMKDGKY</sequence>
<dbReference type="OrthoDB" id="9782422at2"/>
<dbReference type="AlphaFoldDB" id="A0A1N7JJF7"/>
<dbReference type="Gene3D" id="2.40.100.10">
    <property type="entry name" value="Cyclophilin-like"/>
    <property type="match status" value="1"/>
</dbReference>
<keyword evidence="2" id="KW-0378">Hydrolase</keyword>
<evidence type="ECO:0000259" key="4">
    <source>
        <dbReference type="SMART" id="SM00797"/>
    </source>
</evidence>
<keyword evidence="6" id="KW-1185">Reference proteome</keyword>
<dbReference type="NCBIfam" id="TIGR00724">
    <property type="entry name" value="urea_amlyse_rel"/>
    <property type="match status" value="1"/>
</dbReference>